<name>A0A1A8VXJ1_PLAOA</name>
<organism evidence="2 3">
    <name type="scientific">Plasmodium ovale curtisi</name>
    <dbReference type="NCBI Taxonomy" id="864141"/>
    <lineage>
        <taxon>Eukaryota</taxon>
        <taxon>Sar</taxon>
        <taxon>Alveolata</taxon>
        <taxon>Apicomplexa</taxon>
        <taxon>Aconoidasida</taxon>
        <taxon>Haemosporida</taxon>
        <taxon>Plasmodiidae</taxon>
        <taxon>Plasmodium</taxon>
        <taxon>Plasmodium (Plasmodium)</taxon>
    </lineage>
</organism>
<feature type="region of interest" description="Disordered" evidence="1">
    <location>
        <begin position="68"/>
        <end position="98"/>
    </location>
</feature>
<proteinExistence type="predicted"/>
<feature type="compositionally biased region" description="Basic residues" evidence="1">
    <location>
        <begin position="455"/>
        <end position="465"/>
    </location>
</feature>
<gene>
    <name evidence="2" type="ORF">POVCU2_0024280</name>
</gene>
<reference evidence="3" key="1">
    <citation type="submission" date="2016-05" db="EMBL/GenBank/DDBJ databases">
        <authorList>
            <person name="Naeem Raeece"/>
        </authorList>
    </citation>
    <scope>NUCLEOTIDE SEQUENCE [LARGE SCALE GENOMIC DNA]</scope>
</reference>
<feature type="compositionally biased region" description="Basic and acidic residues" evidence="1">
    <location>
        <begin position="433"/>
        <end position="444"/>
    </location>
</feature>
<evidence type="ECO:0000256" key="1">
    <source>
        <dbReference type="SAM" id="MobiDB-lite"/>
    </source>
</evidence>
<feature type="region of interest" description="Disordered" evidence="1">
    <location>
        <begin position="423"/>
        <end position="489"/>
    </location>
</feature>
<dbReference type="Proteomes" id="UP000078560">
    <property type="component" value="Unassembled WGS sequence"/>
</dbReference>
<evidence type="ECO:0000313" key="2">
    <source>
        <dbReference type="EMBL" id="SBS84074.1"/>
    </source>
</evidence>
<evidence type="ECO:0000313" key="3">
    <source>
        <dbReference type="Proteomes" id="UP000078560"/>
    </source>
</evidence>
<feature type="compositionally biased region" description="Basic and acidic residues" evidence="1">
    <location>
        <begin position="471"/>
        <end position="484"/>
    </location>
</feature>
<dbReference type="EMBL" id="FLQU01000334">
    <property type="protein sequence ID" value="SBS84074.1"/>
    <property type="molecule type" value="Genomic_DNA"/>
</dbReference>
<protein>
    <submittedName>
        <fullName evidence="2">Uncharacterized protein</fullName>
    </submittedName>
</protein>
<accession>A0A1A8VXJ1</accession>
<dbReference type="AlphaFoldDB" id="A0A1A8VXJ1"/>
<feature type="compositionally biased region" description="Basic and acidic residues" evidence="1">
    <location>
        <begin position="68"/>
        <end position="97"/>
    </location>
</feature>
<sequence>MKFSKPIKKCSLSNFTCTSEEISKKEKKDMYRSELNHIGNIMDSICHIKKKITSPGLTNKTEKCTYSRNKQKEVKAKERYSQSQLENKKKKEMETKGKLQRILNRKKGKQNPNMYNSTGRNENRIDFLKMSNIQNVYTNTNQGNIPQTGKFSNCPMEKDIINSFLKTKCILKKINGDIKEINIKDINTTLPNYIPYRKKEDTNISAIFKTGGKFTSAHNTTLETLTNLPTVYEKVHMDWQLVQKCREASLSRNASINNCHYSDKAFSKIKLSVERSVTGSTGAYSGLMCGECYNWQDKDAQRTKVAAFACPHKLSRSFSCSIVNCNTPSKGVEKINRAVSQKLIVCNAEKVYNTPVGEAKFRGFENEMIKFESVQNKDSLKFHSSEVKHIKSVVSPDINSIKENLTPMVLKHSKNMILSKLRSLNSKRAGSSRHGENSPEDRVSENATGSPRWNSPKRKNNKHKPSYMTPHIDKHRDNKEENEHTPYNNNLLPYSYRGVLNDHKKEIHEKTKLLFVHSDQNVTLEKILAEKPRVKSIEKKKYIERINGYKVIYKSDDFVSIYKKEDNRTIGEQCFDVSSLLCKPGYVGNYLCESNSTFNDSNVRENQKVMGTLEDDEYDREHANDNAWCMGKKCDRLTYGGIYTMKENTATNEPHAFVEGEQLNTMDDLEKDDKILYHLTKAINSSPTLNVDLQYILIFNDMLQKQKSTNDEEELLPVSANTK</sequence>